<accession>A0AAN9C4E4</accession>
<comment type="caution">
    <text evidence="8">The sequence shown here is derived from an EMBL/GenBank/DDBJ whole genome shotgun (WGS) entry which is preliminary data.</text>
</comment>
<dbReference type="InterPro" id="IPR005636">
    <property type="entry name" value="DTW"/>
</dbReference>
<keyword evidence="4" id="KW-0819">tRNA processing</keyword>
<name>A0AAN9C4E4_9CAEN</name>
<gene>
    <name evidence="8" type="ORF">V1264_002119</name>
</gene>
<evidence type="ECO:0000256" key="6">
    <source>
        <dbReference type="ARBA" id="ARBA00048718"/>
    </source>
</evidence>
<keyword evidence="3" id="KW-0949">S-adenosyl-L-methionine</keyword>
<protein>
    <recommendedName>
        <fullName evidence="1">tRNA-uridine aminocarboxypropyltransferase</fullName>
        <ecNumber evidence="1">2.5.1.25</ecNumber>
    </recommendedName>
</protein>
<sequence>MAENDSEDDFLSSFCRYADEIDMSELREGRRSVCDSCRRPCTVCWCPFLPRQPLQITTNIYILQHPFEESRRLRTVPILCRSVVADRVTVLRGKRFSLKKYPWLADVFQNPNTLLLYPGPGAVDLCQLPGVDKSQKSEVLHRPQGYNLVILDGTWAQAKGLYCQNDALKRLQKVQIHHREKSKYVIRTQPTEGALSTLETAAVALSTLEHRPEILEILTRPLVALCDFQISHGAAEHQSREYKIENGLWTKPLTRAMQRRMQERQVKPEEDCDDSFL</sequence>
<evidence type="ECO:0000313" key="8">
    <source>
        <dbReference type="EMBL" id="KAK7116439.1"/>
    </source>
</evidence>
<evidence type="ECO:0000313" key="9">
    <source>
        <dbReference type="Proteomes" id="UP001374579"/>
    </source>
</evidence>
<dbReference type="EC" id="2.5.1.25" evidence="1"/>
<reference evidence="8 9" key="1">
    <citation type="submission" date="2024-02" db="EMBL/GenBank/DDBJ databases">
        <title>Chromosome-scale genome assembly of the rough periwinkle Littorina saxatilis.</title>
        <authorList>
            <person name="De Jode A."/>
            <person name="Faria R."/>
            <person name="Formenti G."/>
            <person name="Sims Y."/>
            <person name="Smith T.P."/>
            <person name="Tracey A."/>
            <person name="Wood J.M.D."/>
            <person name="Zagrodzka Z.B."/>
            <person name="Johannesson K."/>
            <person name="Butlin R.K."/>
            <person name="Leder E.H."/>
        </authorList>
    </citation>
    <scope>NUCLEOTIDE SEQUENCE [LARGE SCALE GENOMIC DNA]</scope>
    <source>
        <strain evidence="8">Snail1</strain>
        <tissue evidence="8">Muscle</tissue>
    </source>
</reference>
<dbReference type="EMBL" id="JBAMIC010000001">
    <property type="protein sequence ID" value="KAK7116439.1"/>
    <property type="molecule type" value="Genomic_DNA"/>
</dbReference>
<dbReference type="Pfam" id="PF03942">
    <property type="entry name" value="DTW"/>
    <property type="match status" value="1"/>
</dbReference>
<feature type="domain" description="DTW" evidence="7">
    <location>
        <begin position="30"/>
        <end position="234"/>
    </location>
</feature>
<dbReference type="SMART" id="SM01144">
    <property type="entry name" value="DTW"/>
    <property type="match status" value="1"/>
</dbReference>
<comment type="similarity">
    <text evidence="5">Belongs to the TDD superfamily. DTWD2 family.</text>
</comment>
<dbReference type="GO" id="GO:0008033">
    <property type="term" value="P:tRNA processing"/>
    <property type="evidence" value="ECO:0007669"/>
    <property type="project" value="UniProtKB-KW"/>
</dbReference>
<evidence type="ECO:0000256" key="2">
    <source>
        <dbReference type="ARBA" id="ARBA00022679"/>
    </source>
</evidence>
<keyword evidence="2" id="KW-0808">Transferase</keyword>
<dbReference type="InterPro" id="IPR039262">
    <property type="entry name" value="DTWD2/TAPT"/>
</dbReference>
<comment type="catalytic activity">
    <reaction evidence="6">
        <text>a uridine in tRNA + S-adenosyl-L-methionine = a 3-[(3S)-3-amino-3-carboxypropyl]uridine in tRNA + S-methyl-5'-thioadenosine + H(+)</text>
        <dbReference type="Rhea" id="RHEA:62432"/>
        <dbReference type="Rhea" id="RHEA-COMP:13339"/>
        <dbReference type="Rhea" id="RHEA-COMP:16092"/>
        <dbReference type="ChEBI" id="CHEBI:15378"/>
        <dbReference type="ChEBI" id="CHEBI:17509"/>
        <dbReference type="ChEBI" id="CHEBI:59789"/>
        <dbReference type="ChEBI" id="CHEBI:65315"/>
        <dbReference type="ChEBI" id="CHEBI:82930"/>
        <dbReference type="EC" id="2.5.1.25"/>
    </reaction>
</comment>
<evidence type="ECO:0000259" key="7">
    <source>
        <dbReference type="SMART" id="SM01144"/>
    </source>
</evidence>
<organism evidence="8 9">
    <name type="scientific">Littorina saxatilis</name>
    <dbReference type="NCBI Taxonomy" id="31220"/>
    <lineage>
        <taxon>Eukaryota</taxon>
        <taxon>Metazoa</taxon>
        <taxon>Spiralia</taxon>
        <taxon>Lophotrochozoa</taxon>
        <taxon>Mollusca</taxon>
        <taxon>Gastropoda</taxon>
        <taxon>Caenogastropoda</taxon>
        <taxon>Littorinimorpha</taxon>
        <taxon>Littorinoidea</taxon>
        <taxon>Littorinidae</taxon>
        <taxon>Littorina</taxon>
    </lineage>
</organism>
<evidence type="ECO:0000256" key="1">
    <source>
        <dbReference type="ARBA" id="ARBA00012386"/>
    </source>
</evidence>
<proteinExistence type="inferred from homology"/>
<dbReference type="GO" id="GO:0016432">
    <property type="term" value="F:tRNA-uridine aminocarboxypropyltransferase activity"/>
    <property type="evidence" value="ECO:0007669"/>
    <property type="project" value="UniProtKB-EC"/>
</dbReference>
<evidence type="ECO:0000256" key="5">
    <source>
        <dbReference type="ARBA" id="ARBA00034489"/>
    </source>
</evidence>
<keyword evidence="9" id="KW-1185">Reference proteome</keyword>
<dbReference type="AlphaFoldDB" id="A0AAN9C4E4"/>
<evidence type="ECO:0000256" key="3">
    <source>
        <dbReference type="ARBA" id="ARBA00022691"/>
    </source>
</evidence>
<dbReference type="PANTHER" id="PTHR21392:SF0">
    <property type="entry name" value="TRNA-URIDINE AMINOCARBOXYPROPYLTRANSFERASE 2"/>
    <property type="match status" value="1"/>
</dbReference>
<dbReference type="PANTHER" id="PTHR21392">
    <property type="entry name" value="TRNA-URIDINE AMINOCARBOXYPROPYLTRANSFERASE 2"/>
    <property type="match status" value="1"/>
</dbReference>
<evidence type="ECO:0000256" key="4">
    <source>
        <dbReference type="ARBA" id="ARBA00022694"/>
    </source>
</evidence>
<dbReference type="Proteomes" id="UP001374579">
    <property type="component" value="Unassembled WGS sequence"/>
</dbReference>